<gene>
    <name evidence="2" type="ORF">AB0I59_10130</name>
</gene>
<evidence type="ECO:0000313" key="3">
    <source>
        <dbReference type="Proteomes" id="UP001551675"/>
    </source>
</evidence>
<protein>
    <submittedName>
        <fullName evidence="2">Uncharacterized protein</fullName>
    </submittedName>
</protein>
<evidence type="ECO:0000313" key="2">
    <source>
        <dbReference type="EMBL" id="MEV0968981.1"/>
    </source>
</evidence>
<keyword evidence="3" id="KW-1185">Reference proteome</keyword>
<proteinExistence type="predicted"/>
<dbReference type="RefSeq" id="WP_358131836.1">
    <property type="nucleotide sequence ID" value="NZ_JBFALK010000004.1"/>
</dbReference>
<comment type="caution">
    <text evidence="2">The sequence shown here is derived from an EMBL/GenBank/DDBJ whole genome shotgun (WGS) entry which is preliminary data.</text>
</comment>
<reference evidence="2 3" key="1">
    <citation type="submission" date="2024-06" db="EMBL/GenBank/DDBJ databases">
        <title>The Natural Products Discovery Center: Release of the First 8490 Sequenced Strains for Exploring Actinobacteria Biosynthetic Diversity.</title>
        <authorList>
            <person name="Kalkreuter E."/>
            <person name="Kautsar S.A."/>
            <person name="Yang D."/>
            <person name="Bader C.D."/>
            <person name="Teijaro C.N."/>
            <person name="Fluegel L."/>
            <person name="Davis C.M."/>
            <person name="Simpson J.R."/>
            <person name="Lauterbach L."/>
            <person name="Steele A.D."/>
            <person name="Gui C."/>
            <person name="Meng S."/>
            <person name="Li G."/>
            <person name="Viehrig K."/>
            <person name="Ye F."/>
            <person name="Su P."/>
            <person name="Kiefer A.F."/>
            <person name="Nichols A."/>
            <person name="Cepeda A.J."/>
            <person name="Yan W."/>
            <person name="Fan B."/>
            <person name="Jiang Y."/>
            <person name="Adhikari A."/>
            <person name="Zheng C.-J."/>
            <person name="Schuster L."/>
            <person name="Cowan T.M."/>
            <person name="Smanski M.J."/>
            <person name="Chevrette M.G."/>
            <person name="De Carvalho L.P.S."/>
            <person name="Shen B."/>
        </authorList>
    </citation>
    <scope>NUCLEOTIDE SEQUENCE [LARGE SCALE GENOMIC DNA]</scope>
    <source>
        <strain evidence="2 3">NPDC050100</strain>
    </source>
</reference>
<keyword evidence="1" id="KW-0812">Transmembrane</keyword>
<organism evidence="2 3">
    <name type="scientific">Microtetraspora glauca</name>
    <dbReference type="NCBI Taxonomy" id="1996"/>
    <lineage>
        <taxon>Bacteria</taxon>
        <taxon>Bacillati</taxon>
        <taxon>Actinomycetota</taxon>
        <taxon>Actinomycetes</taxon>
        <taxon>Streptosporangiales</taxon>
        <taxon>Streptosporangiaceae</taxon>
        <taxon>Microtetraspora</taxon>
    </lineage>
</organism>
<evidence type="ECO:0000256" key="1">
    <source>
        <dbReference type="SAM" id="Phobius"/>
    </source>
</evidence>
<feature type="transmembrane region" description="Helical" evidence="1">
    <location>
        <begin position="37"/>
        <end position="58"/>
    </location>
</feature>
<keyword evidence="1" id="KW-0472">Membrane</keyword>
<dbReference type="EMBL" id="JBFALK010000004">
    <property type="protein sequence ID" value="MEV0968981.1"/>
    <property type="molecule type" value="Genomic_DNA"/>
</dbReference>
<keyword evidence="1" id="KW-1133">Transmembrane helix</keyword>
<name>A0ABV3GBN1_MICGL</name>
<accession>A0ABV3GBN1</accession>
<sequence>MNDTFEDRLLAALKAEMAARPEARPVAAARRMTGRRILTGAAVLGVAATAAVAVPMMIGAQTPAYALTKNADGSINLKINEFRDPDQVEKDLADMGVRADITYLPLGKRCADGRAPFVDGDRTTTTSEELRSKDPAVQEELRKRMEKTVSYKAIRPKNGITIYPRYIRPGQIVMIEVAENPVEPTVDKPGVAWQFSGRLTEGPVKPCQVVDQPGAFEIGDATPPPGS</sequence>
<dbReference type="Proteomes" id="UP001551675">
    <property type="component" value="Unassembled WGS sequence"/>
</dbReference>